<gene>
    <name evidence="1" type="ORF">AQUCO_03300036v1</name>
</gene>
<dbReference type="FunCoup" id="A0A2G5CZ84">
    <property type="interactions" value="2097"/>
</dbReference>
<dbReference type="InterPro" id="IPR011989">
    <property type="entry name" value="ARM-like"/>
</dbReference>
<accession>A0A2G5CZ84</accession>
<dbReference type="STRING" id="218851.A0A2G5CZ84"/>
<dbReference type="PANTHER" id="PTHR13554:SF10">
    <property type="entry name" value="26S PROTEASOME NON-ATPASE REGULATORY SUBUNIT 5"/>
    <property type="match status" value="1"/>
</dbReference>
<evidence type="ECO:0000313" key="1">
    <source>
        <dbReference type="EMBL" id="PIA36564.1"/>
    </source>
</evidence>
<name>A0A2G5CZ84_AQUCA</name>
<evidence type="ECO:0000313" key="2">
    <source>
        <dbReference type="Proteomes" id="UP000230069"/>
    </source>
</evidence>
<dbReference type="GO" id="GO:0043248">
    <property type="term" value="P:proteasome assembly"/>
    <property type="evidence" value="ECO:0007669"/>
    <property type="project" value="InterPro"/>
</dbReference>
<dbReference type="PANTHER" id="PTHR13554">
    <property type="entry name" value="26S PROTEASOME NON-ATPASE REGULATORY SUBUNIT 5-RELATED"/>
    <property type="match status" value="1"/>
</dbReference>
<sequence>MEEFSLDDPTQLLEAASDFASYPGFQNDEAVKKFLDKFPLPVIISALQCKGDVPSLETTLVACLERVFNTKYGASLIPQFMSFVQVGLQAESQIVRRLACKTVSCFLENGSSDSVSAALVIDHDIYPLLLDCLVNSDELVAKASTDAIKSLAKYPEGMEVIFDANKDEATRIGNLASRCSSLGRIRVLSLIVKLFSVSTTVASTIYNSNLLSLFEAEILNANDMLATLSVLELLYELSESPHGTDFLARGTFLQLLTSTISNTSVESILRSRAIMIIGRLFSTESTFAVVEESSVKTVLNVLGERMESLKGHDTDEFETAVEALGQIGSSSYGAALLFSTSLARHLCNAAFERQGRGKQLAALHALGNIVGENRSDDRKLLNDNAEESLRFLIYEIAARSSKLTPSVLFLSILQQDPEIRLAAYRLITGLVARPWCLMEICSKQEMIRIVTDPHNDSTKNGMEARYNCCVAISKALSSSNKLSDPSLADIAEKLHEAVRRGPYLARARMEAQPSVLTAER</sequence>
<dbReference type="InterPro" id="IPR016024">
    <property type="entry name" value="ARM-type_fold"/>
</dbReference>
<dbReference type="SUPFAM" id="SSF48371">
    <property type="entry name" value="ARM repeat"/>
    <property type="match status" value="1"/>
</dbReference>
<dbReference type="EMBL" id="KZ305050">
    <property type="protein sequence ID" value="PIA36564.1"/>
    <property type="molecule type" value="Genomic_DNA"/>
</dbReference>
<dbReference type="Pfam" id="PF10508">
    <property type="entry name" value="Proteasom_PSMB"/>
    <property type="match status" value="1"/>
</dbReference>
<evidence type="ECO:0008006" key="3">
    <source>
        <dbReference type="Google" id="ProtNLM"/>
    </source>
</evidence>
<dbReference type="InterPro" id="IPR019538">
    <property type="entry name" value="PSMD5"/>
</dbReference>
<dbReference type="InParanoid" id="A0A2G5CZ84"/>
<reference evidence="1 2" key="1">
    <citation type="submission" date="2017-09" db="EMBL/GenBank/DDBJ databases">
        <title>WGS assembly of Aquilegia coerulea Goldsmith.</title>
        <authorList>
            <person name="Hodges S."/>
            <person name="Kramer E."/>
            <person name="Nordborg M."/>
            <person name="Tomkins J."/>
            <person name="Borevitz J."/>
            <person name="Derieg N."/>
            <person name="Yan J."/>
            <person name="Mihaltcheva S."/>
            <person name="Hayes R.D."/>
            <person name="Rokhsar D."/>
        </authorList>
    </citation>
    <scope>NUCLEOTIDE SEQUENCE [LARGE SCALE GENOMIC DNA]</scope>
    <source>
        <strain evidence="2">cv. Goldsmith</strain>
    </source>
</reference>
<dbReference type="Gene3D" id="1.25.10.10">
    <property type="entry name" value="Leucine-rich Repeat Variant"/>
    <property type="match status" value="1"/>
</dbReference>
<dbReference type="Proteomes" id="UP000230069">
    <property type="component" value="Unassembled WGS sequence"/>
</dbReference>
<proteinExistence type="predicted"/>
<dbReference type="GO" id="GO:0005829">
    <property type="term" value="C:cytosol"/>
    <property type="evidence" value="ECO:0007669"/>
    <property type="project" value="TreeGrafter"/>
</dbReference>
<protein>
    <recommendedName>
        <fullName evidence="3">26S proteasome non-ATPase regulatory subunit 5</fullName>
    </recommendedName>
</protein>
<dbReference type="AlphaFoldDB" id="A0A2G5CZ84"/>
<dbReference type="OrthoDB" id="10250600at2759"/>
<organism evidence="1 2">
    <name type="scientific">Aquilegia coerulea</name>
    <name type="common">Rocky mountain columbine</name>
    <dbReference type="NCBI Taxonomy" id="218851"/>
    <lineage>
        <taxon>Eukaryota</taxon>
        <taxon>Viridiplantae</taxon>
        <taxon>Streptophyta</taxon>
        <taxon>Embryophyta</taxon>
        <taxon>Tracheophyta</taxon>
        <taxon>Spermatophyta</taxon>
        <taxon>Magnoliopsida</taxon>
        <taxon>Ranunculales</taxon>
        <taxon>Ranunculaceae</taxon>
        <taxon>Thalictroideae</taxon>
        <taxon>Aquilegia</taxon>
    </lineage>
</organism>
<keyword evidence="2" id="KW-1185">Reference proteome</keyword>